<comment type="caution">
    <text evidence="2">The sequence shown here is derived from an EMBL/GenBank/DDBJ whole genome shotgun (WGS) entry which is preliminary data.</text>
</comment>
<gene>
    <name evidence="2" type="ORF">CPB83DRAFT_902222</name>
</gene>
<name>A0A9P6ESL5_9AGAR</name>
<organism evidence="2 3">
    <name type="scientific">Crepidotus variabilis</name>
    <dbReference type="NCBI Taxonomy" id="179855"/>
    <lineage>
        <taxon>Eukaryota</taxon>
        <taxon>Fungi</taxon>
        <taxon>Dikarya</taxon>
        <taxon>Basidiomycota</taxon>
        <taxon>Agaricomycotina</taxon>
        <taxon>Agaricomycetes</taxon>
        <taxon>Agaricomycetidae</taxon>
        <taxon>Agaricales</taxon>
        <taxon>Agaricineae</taxon>
        <taxon>Crepidotaceae</taxon>
        <taxon>Crepidotus</taxon>
    </lineage>
</organism>
<protein>
    <submittedName>
        <fullName evidence="2">Uncharacterized protein</fullName>
    </submittedName>
</protein>
<sequence length="104" mass="11083">MSTTPFTSPLKPSTTSPATPLTSLRKRNGDSHSSTAYDSSPTNSTLSDSATNITALRLGGDSQAALRNLTGVASQHIAIRSDPSMLTCFDPADKELYELWAPKR</sequence>
<dbReference type="OrthoDB" id="2669285at2759"/>
<reference evidence="2" key="1">
    <citation type="submission" date="2020-11" db="EMBL/GenBank/DDBJ databases">
        <authorList>
            <consortium name="DOE Joint Genome Institute"/>
            <person name="Ahrendt S."/>
            <person name="Riley R."/>
            <person name="Andreopoulos W."/>
            <person name="Labutti K."/>
            <person name="Pangilinan J."/>
            <person name="Ruiz-Duenas F.J."/>
            <person name="Barrasa J.M."/>
            <person name="Sanchez-Garcia M."/>
            <person name="Camarero S."/>
            <person name="Miyauchi S."/>
            <person name="Serrano A."/>
            <person name="Linde D."/>
            <person name="Babiker R."/>
            <person name="Drula E."/>
            <person name="Ayuso-Fernandez I."/>
            <person name="Pacheco R."/>
            <person name="Padilla G."/>
            <person name="Ferreira P."/>
            <person name="Barriuso J."/>
            <person name="Kellner H."/>
            <person name="Castanera R."/>
            <person name="Alfaro M."/>
            <person name="Ramirez L."/>
            <person name="Pisabarro A.G."/>
            <person name="Kuo A."/>
            <person name="Tritt A."/>
            <person name="Lipzen A."/>
            <person name="He G."/>
            <person name="Yan M."/>
            <person name="Ng V."/>
            <person name="Cullen D."/>
            <person name="Martin F."/>
            <person name="Rosso M.-N."/>
            <person name="Henrissat B."/>
            <person name="Hibbett D."/>
            <person name="Martinez A.T."/>
            <person name="Grigoriev I.V."/>
        </authorList>
    </citation>
    <scope>NUCLEOTIDE SEQUENCE</scope>
    <source>
        <strain evidence="2">CBS 506.95</strain>
    </source>
</reference>
<dbReference type="EMBL" id="MU157826">
    <property type="protein sequence ID" value="KAF9534269.1"/>
    <property type="molecule type" value="Genomic_DNA"/>
</dbReference>
<keyword evidence="3" id="KW-1185">Reference proteome</keyword>
<evidence type="ECO:0000256" key="1">
    <source>
        <dbReference type="SAM" id="MobiDB-lite"/>
    </source>
</evidence>
<dbReference type="Proteomes" id="UP000807306">
    <property type="component" value="Unassembled WGS sequence"/>
</dbReference>
<accession>A0A9P6ESL5</accession>
<dbReference type="AlphaFoldDB" id="A0A9P6ESL5"/>
<evidence type="ECO:0000313" key="3">
    <source>
        <dbReference type="Proteomes" id="UP000807306"/>
    </source>
</evidence>
<feature type="compositionally biased region" description="Polar residues" evidence="1">
    <location>
        <begin position="31"/>
        <end position="48"/>
    </location>
</feature>
<proteinExistence type="predicted"/>
<feature type="compositionally biased region" description="Low complexity" evidence="1">
    <location>
        <begin position="1"/>
        <end position="23"/>
    </location>
</feature>
<feature type="region of interest" description="Disordered" evidence="1">
    <location>
        <begin position="1"/>
        <end position="48"/>
    </location>
</feature>
<evidence type="ECO:0000313" key="2">
    <source>
        <dbReference type="EMBL" id="KAF9534269.1"/>
    </source>
</evidence>